<dbReference type="CDD" id="cd00130">
    <property type="entry name" value="PAS"/>
    <property type="match status" value="1"/>
</dbReference>
<comment type="catalytic activity">
    <reaction evidence="1">
        <text>ATP + protein L-histidine = ADP + protein N-phospho-L-histidine.</text>
        <dbReference type="EC" id="2.7.13.3"/>
    </reaction>
</comment>
<dbReference type="GO" id="GO:0016740">
    <property type="term" value="F:transferase activity"/>
    <property type="evidence" value="ECO:0007669"/>
    <property type="project" value="UniProtKB-KW"/>
</dbReference>
<dbReference type="PRINTS" id="PR00344">
    <property type="entry name" value="BCTRLSENSOR"/>
</dbReference>
<keyword evidence="13" id="KW-1185">Reference proteome</keyword>
<dbReference type="SUPFAM" id="SSF55874">
    <property type="entry name" value="ATPase domain of HSP90 chaperone/DNA topoisomerase II/histidine kinase"/>
    <property type="match status" value="1"/>
</dbReference>
<dbReference type="InterPro" id="IPR035965">
    <property type="entry name" value="PAS-like_dom_sf"/>
</dbReference>
<feature type="domain" description="PAS" evidence="11">
    <location>
        <begin position="113"/>
        <end position="166"/>
    </location>
</feature>
<feature type="domain" description="Histidine kinase" evidence="10">
    <location>
        <begin position="242"/>
        <end position="454"/>
    </location>
</feature>
<evidence type="ECO:0000256" key="2">
    <source>
        <dbReference type="ARBA" id="ARBA00012438"/>
    </source>
</evidence>
<keyword evidence="7" id="KW-0067">ATP-binding</keyword>
<comment type="caution">
    <text evidence="12">The sequence shown here is derived from an EMBL/GenBank/DDBJ whole genome shotgun (WGS) entry which is preliminary data.</text>
</comment>
<dbReference type="Pfam" id="PF02518">
    <property type="entry name" value="HATPase_c"/>
    <property type="match status" value="1"/>
</dbReference>
<keyword evidence="8" id="KW-0902">Two-component regulatory system</keyword>
<evidence type="ECO:0000256" key="4">
    <source>
        <dbReference type="ARBA" id="ARBA00022679"/>
    </source>
</evidence>
<evidence type="ECO:0000313" key="12">
    <source>
        <dbReference type="EMBL" id="NNJ25395.1"/>
    </source>
</evidence>
<reference evidence="12 13" key="1">
    <citation type="journal article" date="2020" name="Syst. Appl. Microbiol.">
        <title>Alienimonas chondri sp. nov., a novel planctomycete isolated from the biofilm of the red alga Chondrus crispus.</title>
        <authorList>
            <person name="Vitorino I."/>
            <person name="Albuquerque L."/>
            <person name="Wiegand S."/>
            <person name="Kallscheuer N."/>
            <person name="da Costa M.S."/>
            <person name="Lobo-da-Cunha A."/>
            <person name="Jogler C."/>
            <person name="Lage O.M."/>
        </authorList>
    </citation>
    <scope>NUCLEOTIDE SEQUENCE [LARGE SCALE GENOMIC DNA]</scope>
    <source>
        <strain evidence="12 13">LzC2</strain>
    </source>
</reference>
<feature type="transmembrane region" description="Helical" evidence="9">
    <location>
        <begin position="87"/>
        <end position="104"/>
    </location>
</feature>
<name>A0ABX1VBU0_9PLAN</name>
<evidence type="ECO:0000256" key="7">
    <source>
        <dbReference type="ARBA" id="ARBA00022840"/>
    </source>
</evidence>
<dbReference type="InterPro" id="IPR004358">
    <property type="entry name" value="Sig_transdc_His_kin-like_C"/>
</dbReference>
<keyword evidence="9" id="KW-0472">Membrane</keyword>
<feature type="transmembrane region" description="Helical" evidence="9">
    <location>
        <begin position="7"/>
        <end position="23"/>
    </location>
</feature>
<evidence type="ECO:0000256" key="3">
    <source>
        <dbReference type="ARBA" id="ARBA00022553"/>
    </source>
</evidence>
<dbReference type="Gene3D" id="3.30.450.20">
    <property type="entry name" value="PAS domain"/>
    <property type="match status" value="1"/>
</dbReference>
<dbReference type="PROSITE" id="PS50112">
    <property type="entry name" value="PAS"/>
    <property type="match status" value="1"/>
</dbReference>
<evidence type="ECO:0000256" key="1">
    <source>
        <dbReference type="ARBA" id="ARBA00000085"/>
    </source>
</evidence>
<evidence type="ECO:0000259" key="11">
    <source>
        <dbReference type="PROSITE" id="PS50112"/>
    </source>
</evidence>
<proteinExistence type="predicted"/>
<evidence type="ECO:0000256" key="8">
    <source>
        <dbReference type="ARBA" id="ARBA00023012"/>
    </source>
</evidence>
<dbReference type="InterPro" id="IPR000014">
    <property type="entry name" value="PAS"/>
</dbReference>
<gene>
    <name evidence="12" type="primary">sasA_4</name>
    <name evidence="12" type="ORF">LzC2_14650</name>
</gene>
<evidence type="ECO:0000256" key="6">
    <source>
        <dbReference type="ARBA" id="ARBA00022777"/>
    </source>
</evidence>
<dbReference type="NCBIfam" id="TIGR00229">
    <property type="entry name" value="sensory_box"/>
    <property type="match status" value="1"/>
</dbReference>
<dbReference type="Gene3D" id="1.10.287.130">
    <property type="match status" value="1"/>
</dbReference>
<dbReference type="InterPro" id="IPR036890">
    <property type="entry name" value="HATPase_C_sf"/>
</dbReference>
<dbReference type="EMBL" id="WTPX01000034">
    <property type="protein sequence ID" value="NNJ25395.1"/>
    <property type="molecule type" value="Genomic_DNA"/>
</dbReference>
<evidence type="ECO:0000259" key="10">
    <source>
        <dbReference type="PROSITE" id="PS50109"/>
    </source>
</evidence>
<dbReference type="SUPFAM" id="SSF55785">
    <property type="entry name" value="PYP-like sensor domain (PAS domain)"/>
    <property type="match status" value="1"/>
</dbReference>
<dbReference type="InterPro" id="IPR036097">
    <property type="entry name" value="HisK_dim/P_sf"/>
</dbReference>
<keyword evidence="3" id="KW-0597">Phosphoprotein</keyword>
<dbReference type="SMART" id="SM00091">
    <property type="entry name" value="PAS"/>
    <property type="match status" value="1"/>
</dbReference>
<evidence type="ECO:0000256" key="9">
    <source>
        <dbReference type="SAM" id="Phobius"/>
    </source>
</evidence>
<evidence type="ECO:0000256" key="5">
    <source>
        <dbReference type="ARBA" id="ARBA00022741"/>
    </source>
</evidence>
<protein>
    <recommendedName>
        <fullName evidence="2">histidine kinase</fullName>
        <ecNumber evidence="2">2.7.13.3</ecNumber>
    </recommendedName>
</protein>
<keyword evidence="5" id="KW-0547">Nucleotide-binding</keyword>
<dbReference type="PROSITE" id="PS50109">
    <property type="entry name" value="HIS_KIN"/>
    <property type="match status" value="1"/>
</dbReference>
<keyword evidence="9" id="KW-1133">Transmembrane helix</keyword>
<dbReference type="InterPro" id="IPR005467">
    <property type="entry name" value="His_kinase_dom"/>
</dbReference>
<keyword evidence="6" id="KW-0418">Kinase</keyword>
<dbReference type="PANTHER" id="PTHR43065:SF10">
    <property type="entry name" value="PEROXIDE STRESS-ACTIVATED HISTIDINE KINASE MAK3"/>
    <property type="match status" value="1"/>
</dbReference>
<keyword evidence="4 12" id="KW-0808">Transferase</keyword>
<dbReference type="CDD" id="cd00075">
    <property type="entry name" value="HATPase"/>
    <property type="match status" value="1"/>
</dbReference>
<dbReference type="Gene3D" id="3.30.565.10">
    <property type="entry name" value="Histidine kinase-like ATPase, C-terminal domain"/>
    <property type="match status" value="1"/>
</dbReference>
<dbReference type="Pfam" id="PF13188">
    <property type="entry name" value="PAS_8"/>
    <property type="match status" value="1"/>
</dbReference>
<dbReference type="Proteomes" id="UP000609651">
    <property type="component" value="Unassembled WGS sequence"/>
</dbReference>
<feature type="transmembrane region" description="Helical" evidence="9">
    <location>
        <begin position="29"/>
        <end position="47"/>
    </location>
</feature>
<feature type="transmembrane region" description="Helical" evidence="9">
    <location>
        <begin position="54"/>
        <end position="72"/>
    </location>
</feature>
<dbReference type="InterPro" id="IPR003594">
    <property type="entry name" value="HATPase_dom"/>
</dbReference>
<accession>A0ABX1VBU0</accession>
<sequence length="467" mass="51001">MTARGRSAVPVAIGVLLVGIFALDLFFPLGVAAGVPYVSVALLALWLESRRIRLGVVLLACVLTVTGFFLPIPPRGETFWIGLENRVIALFAIGVTAYLGHLLLKRSSEVREREARLRAVLESAPDAILTVDRNGFVESCNPAAGAMFGRRCESLVEMPIDRLLPEFPGDVKASSRCRALTGRRLDGSEFPAEVSLGRFPRDAELRSIDYAVIVRDVTLLRDAQQRTLRSERLAAVGETLAVLSHEARNELLALRMGLTVLAESADRLDADSADLIDELQTSQRRLSRLFEDVRQHAGPIRLNPTPCRLSDVWRRAWKACDRSDRGAELVEFPLPGGEPPTCTADVFRLEQVFRNLFENALAACPDPVRIEVRTEPYGSPDDPALRICVQDNGPGLSPEARRKAFEPFFTTKSDGTGLGLAICSRILEAHGGELTLLESGGQGACFELLLPRSGASRSGVLRELAEA</sequence>
<organism evidence="12 13">
    <name type="scientific">Alienimonas chondri</name>
    <dbReference type="NCBI Taxonomy" id="2681879"/>
    <lineage>
        <taxon>Bacteria</taxon>
        <taxon>Pseudomonadati</taxon>
        <taxon>Planctomycetota</taxon>
        <taxon>Planctomycetia</taxon>
        <taxon>Planctomycetales</taxon>
        <taxon>Planctomycetaceae</taxon>
        <taxon>Alienimonas</taxon>
    </lineage>
</organism>
<dbReference type="SUPFAM" id="SSF47384">
    <property type="entry name" value="Homodimeric domain of signal transducing histidine kinase"/>
    <property type="match status" value="1"/>
</dbReference>
<dbReference type="SMART" id="SM00387">
    <property type="entry name" value="HATPase_c"/>
    <property type="match status" value="1"/>
</dbReference>
<dbReference type="EC" id="2.7.13.3" evidence="2"/>
<dbReference type="PANTHER" id="PTHR43065">
    <property type="entry name" value="SENSOR HISTIDINE KINASE"/>
    <property type="match status" value="1"/>
</dbReference>
<keyword evidence="9" id="KW-0812">Transmembrane</keyword>
<evidence type="ECO:0000313" key="13">
    <source>
        <dbReference type="Proteomes" id="UP000609651"/>
    </source>
</evidence>